<comment type="similarity">
    <text evidence="2">Belongs to the bacterial sugar transferase family.</text>
</comment>
<dbReference type="InterPro" id="IPR017475">
    <property type="entry name" value="EPS_sugar_tfrase"/>
</dbReference>
<evidence type="ECO:0000313" key="10">
    <source>
        <dbReference type="Proteomes" id="UP000608923"/>
    </source>
</evidence>
<evidence type="ECO:0000256" key="7">
    <source>
        <dbReference type="SAM" id="Phobius"/>
    </source>
</evidence>
<keyword evidence="4 7" id="KW-0812">Transmembrane</keyword>
<keyword evidence="3 9" id="KW-0808">Transferase</keyword>
<proteinExistence type="inferred from homology"/>
<evidence type="ECO:0000256" key="4">
    <source>
        <dbReference type="ARBA" id="ARBA00022692"/>
    </source>
</evidence>
<feature type="transmembrane region" description="Helical" evidence="7">
    <location>
        <begin position="54"/>
        <end position="70"/>
    </location>
</feature>
<name>A0A8H9II84_9BURK</name>
<dbReference type="GO" id="GO:0016780">
    <property type="term" value="F:phosphotransferase activity, for other substituted phosphate groups"/>
    <property type="evidence" value="ECO:0007669"/>
    <property type="project" value="TreeGrafter"/>
</dbReference>
<dbReference type="InterPro" id="IPR003362">
    <property type="entry name" value="Bact_transf"/>
</dbReference>
<keyword evidence="5 7" id="KW-1133">Transmembrane helix</keyword>
<feature type="transmembrane region" description="Helical" evidence="7">
    <location>
        <begin position="108"/>
        <end position="126"/>
    </location>
</feature>
<protein>
    <submittedName>
        <fullName evidence="9">Glycosyl transferase</fullName>
    </submittedName>
</protein>
<dbReference type="Proteomes" id="UP000608923">
    <property type="component" value="Unassembled WGS sequence"/>
</dbReference>
<evidence type="ECO:0000256" key="6">
    <source>
        <dbReference type="ARBA" id="ARBA00023136"/>
    </source>
</evidence>
<accession>A0A8H9II84</accession>
<keyword evidence="6 7" id="KW-0472">Membrane</keyword>
<evidence type="ECO:0000259" key="8">
    <source>
        <dbReference type="Pfam" id="PF02397"/>
    </source>
</evidence>
<evidence type="ECO:0000313" key="9">
    <source>
        <dbReference type="EMBL" id="GHC49746.1"/>
    </source>
</evidence>
<feature type="domain" description="Bacterial sugar transferase" evidence="8">
    <location>
        <begin position="236"/>
        <end position="417"/>
    </location>
</feature>
<sequence length="423" mass="48306">MSALPSRRFRKKHEQILLSPLFLLLLGWLISVALPTALHWGWNGLLTPDLGQKTALIVASVAFVISHFLVRKINTSYPGGQSSMFIAPQVITIYALVALISLLLMLNLSRFILLSSGACALFWFYLEHFCTQKYRRLKLAVIKGGMSDHLFELEHVDSRSLETLDLEDVRYDAVVADFHALSKDDERFLTQCALKRIPVYDASFVYESLSGRVRINRMSENNLGALLPTNVYETTKLVMDLTIVLLSLPIVLPIGLLTALLIRLESPGPAIYTQQRIGLGNKEFTIYKFRSMRFDREQSQQFAGEDDPRITRIGRVIRKLRIDELPQFLNIVKGEMSLIGPRPEQPDFARQFDQLIPFYNYRHVVKPGITGWAQVRQGYTDDADATRIKIEHDFYYIKNCSTYLDLHIVFLTIKTMLTGFGAR</sequence>
<feature type="transmembrane region" description="Helical" evidence="7">
    <location>
        <begin position="82"/>
        <end position="102"/>
    </location>
</feature>
<dbReference type="NCBIfam" id="TIGR03025">
    <property type="entry name" value="EPS_sugtrans"/>
    <property type="match status" value="1"/>
</dbReference>
<dbReference type="EMBL" id="BMZN01000003">
    <property type="protein sequence ID" value="GHC49746.1"/>
    <property type="molecule type" value="Genomic_DNA"/>
</dbReference>
<dbReference type="PANTHER" id="PTHR30576">
    <property type="entry name" value="COLANIC BIOSYNTHESIS UDP-GLUCOSE LIPID CARRIER TRANSFERASE"/>
    <property type="match status" value="1"/>
</dbReference>
<organism evidence="9 10">
    <name type="scientific">Alcaligenes pakistanensis</name>
    <dbReference type="NCBI Taxonomy" id="1482717"/>
    <lineage>
        <taxon>Bacteria</taxon>
        <taxon>Pseudomonadati</taxon>
        <taxon>Pseudomonadota</taxon>
        <taxon>Betaproteobacteria</taxon>
        <taxon>Burkholderiales</taxon>
        <taxon>Alcaligenaceae</taxon>
        <taxon>Alcaligenes</taxon>
    </lineage>
</organism>
<keyword evidence="10" id="KW-1185">Reference proteome</keyword>
<reference evidence="10" key="1">
    <citation type="journal article" date="2019" name="Int. J. Syst. Evol. Microbiol.">
        <title>The Global Catalogue of Microorganisms (GCM) 10K type strain sequencing project: providing services to taxonomists for standard genome sequencing and annotation.</title>
        <authorList>
            <consortium name="The Broad Institute Genomics Platform"/>
            <consortium name="The Broad Institute Genome Sequencing Center for Infectious Disease"/>
            <person name="Wu L."/>
            <person name="Ma J."/>
        </authorList>
    </citation>
    <scope>NUCLEOTIDE SEQUENCE [LARGE SCALE GENOMIC DNA]</scope>
    <source>
        <strain evidence="10">KCTC 42083</strain>
    </source>
</reference>
<evidence type="ECO:0000256" key="1">
    <source>
        <dbReference type="ARBA" id="ARBA00004141"/>
    </source>
</evidence>
<evidence type="ECO:0000256" key="2">
    <source>
        <dbReference type="ARBA" id="ARBA00006464"/>
    </source>
</evidence>
<gene>
    <name evidence="9" type="primary">wcaJ</name>
    <name evidence="9" type="ORF">GCM10010096_21960</name>
</gene>
<evidence type="ECO:0000256" key="5">
    <source>
        <dbReference type="ARBA" id="ARBA00022989"/>
    </source>
</evidence>
<feature type="transmembrane region" description="Helical" evidence="7">
    <location>
        <begin position="241"/>
        <end position="262"/>
    </location>
</feature>
<dbReference type="Pfam" id="PF02397">
    <property type="entry name" value="Bac_transf"/>
    <property type="match status" value="1"/>
</dbReference>
<dbReference type="RefSeq" id="WP_189392593.1">
    <property type="nucleotide sequence ID" value="NZ_BMZN01000003.1"/>
</dbReference>
<comment type="subcellular location">
    <subcellularLocation>
        <location evidence="1">Membrane</location>
        <topology evidence="1">Multi-pass membrane protein</topology>
    </subcellularLocation>
</comment>
<comment type="caution">
    <text evidence="9">The sequence shown here is derived from an EMBL/GenBank/DDBJ whole genome shotgun (WGS) entry which is preliminary data.</text>
</comment>
<dbReference type="PANTHER" id="PTHR30576:SF0">
    <property type="entry name" value="UNDECAPRENYL-PHOSPHATE N-ACETYLGALACTOSAMINYL 1-PHOSPHATE TRANSFERASE-RELATED"/>
    <property type="match status" value="1"/>
</dbReference>
<feature type="transmembrane region" description="Helical" evidence="7">
    <location>
        <begin position="21"/>
        <end position="42"/>
    </location>
</feature>
<evidence type="ECO:0000256" key="3">
    <source>
        <dbReference type="ARBA" id="ARBA00022679"/>
    </source>
</evidence>
<dbReference type="GO" id="GO:0016020">
    <property type="term" value="C:membrane"/>
    <property type="evidence" value="ECO:0007669"/>
    <property type="project" value="UniProtKB-SubCell"/>
</dbReference>
<dbReference type="AlphaFoldDB" id="A0A8H9II84"/>